<feature type="compositionally biased region" description="Polar residues" evidence="1">
    <location>
        <begin position="556"/>
        <end position="569"/>
    </location>
</feature>
<feature type="compositionally biased region" description="Basic and acidic residues" evidence="1">
    <location>
        <begin position="305"/>
        <end position="329"/>
    </location>
</feature>
<feature type="compositionally biased region" description="Basic residues" evidence="1">
    <location>
        <begin position="333"/>
        <end position="344"/>
    </location>
</feature>
<gene>
    <name evidence="3" type="ORF">M0812_09963</name>
</gene>
<dbReference type="InterPro" id="IPR001005">
    <property type="entry name" value="SANT/Myb"/>
</dbReference>
<evidence type="ECO:0000313" key="4">
    <source>
        <dbReference type="Proteomes" id="UP001146793"/>
    </source>
</evidence>
<comment type="caution">
    <text evidence="3">The sequence shown here is derived from an EMBL/GenBank/DDBJ whole genome shotgun (WGS) entry which is preliminary data.</text>
</comment>
<dbReference type="PROSITE" id="PS50090">
    <property type="entry name" value="MYB_LIKE"/>
    <property type="match status" value="1"/>
</dbReference>
<evidence type="ECO:0000313" key="3">
    <source>
        <dbReference type="EMBL" id="KAJ3444113.1"/>
    </source>
</evidence>
<dbReference type="EMBL" id="JANTQA010000023">
    <property type="protein sequence ID" value="KAJ3444113.1"/>
    <property type="molecule type" value="Genomic_DNA"/>
</dbReference>
<dbReference type="CDD" id="cd00167">
    <property type="entry name" value="SANT"/>
    <property type="match status" value="1"/>
</dbReference>
<feature type="compositionally biased region" description="Low complexity" evidence="1">
    <location>
        <begin position="535"/>
        <end position="544"/>
    </location>
</feature>
<name>A0AAV7ZQ21_9EUKA</name>
<feature type="compositionally biased region" description="Basic and acidic residues" evidence="1">
    <location>
        <begin position="228"/>
        <end position="239"/>
    </location>
</feature>
<feature type="compositionally biased region" description="Acidic residues" evidence="1">
    <location>
        <begin position="260"/>
        <end position="271"/>
    </location>
</feature>
<evidence type="ECO:0000259" key="2">
    <source>
        <dbReference type="PROSITE" id="PS50090"/>
    </source>
</evidence>
<sequence>MSSNSLIRTQIKGLLREMHSLPRKMKEKNPDSINQQKKIQFERCRIQETIKILQKRILFNEFSEEVNKIKKLEQPFGWYLFNQFDDQEDVVKGLENVEWEKEMKDLWTNQQNGSDNLNSWPGEDWDEYIKSSVEKMRVVMEKQEKEKEEQATGALDNFEFDTNDDQNNDNKHENLKEKNNENKKDEQMKEDKEVKAKVDENEKEKETEEKKKEEDKQTEKEVEEEKEESGKEKEKENTKMKKVNPRKRSNEFSSQSDSDFVFEDSKEESDDDYKFSDDTDDFIVDDDDEDEEYNDYNPTSKKKPKNQEKEKEKENEKEKKKEKEKEKKNTSQPKKKNNRKKNRSVIKQEYINKPEDAPNEWFTWCLEKKRAWGNYENKPNQYFYRFNEKGEKTKVGKWSKEEDCLFIKRCQTHKPGKDWGIFSKAIPGRCGYMCANYYRRKMKQDPNFLKKHGGNSYKMIDGNLICVNGRGQKVGVKKKKRTLEEGGFSRNEKELQEFYNKKILELQEFFKQQDSLKGTRKKKQRTRSRSKTKSTKSGSRSGRGSCRRRKKKRLNPDNNQSTMDLSTGGTALDKQDRINSKRNQKAYLSSSEELLEEDYEYSTEDSEISEMEINYSELDDSEEGEYQPSSSKNKDRGSNKTLTVENINPLPGFVDQIIQEPCKIPTLSPSGYVFDWTTWNRILNSKPKNTCPMTRQKITRRQLIKLTPQNIETYYYDIINNDSKSRIVLTKKGNNVVKKKMEPKDK</sequence>
<dbReference type="GO" id="GO:0004842">
    <property type="term" value="F:ubiquitin-protein transferase activity"/>
    <property type="evidence" value="ECO:0007669"/>
    <property type="project" value="InterPro"/>
</dbReference>
<feature type="domain" description="Myb-like" evidence="2">
    <location>
        <begin position="390"/>
        <end position="442"/>
    </location>
</feature>
<feature type="compositionally biased region" description="Basic residues" evidence="1">
    <location>
        <begin position="518"/>
        <end position="534"/>
    </location>
</feature>
<dbReference type="InterPro" id="IPR013083">
    <property type="entry name" value="Znf_RING/FYVE/PHD"/>
</dbReference>
<evidence type="ECO:0000256" key="1">
    <source>
        <dbReference type="SAM" id="MobiDB-lite"/>
    </source>
</evidence>
<accession>A0AAV7ZQ21</accession>
<dbReference type="SUPFAM" id="SSF46689">
    <property type="entry name" value="Homeodomain-like"/>
    <property type="match status" value="1"/>
</dbReference>
<dbReference type="InterPro" id="IPR009057">
    <property type="entry name" value="Homeodomain-like_sf"/>
</dbReference>
<dbReference type="InterPro" id="IPR003613">
    <property type="entry name" value="Ubox_domain"/>
</dbReference>
<feature type="compositionally biased region" description="Basic and acidic residues" evidence="1">
    <location>
        <begin position="141"/>
        <end position="150"/>
    </location>
</feature>
<feature type="compositionally biased region" description="Acidic residues" evidence="1">
    <location>
        <begin position="278"/>
        <end position="294"/>
    </location>
</feature>
<dbReference type="Pfam" id="PF00249">
    <property type="entry name" value="Myb_DNA-binding"/>
    <property type="match status" value="1"/>
</dbReference>
<dbReference type="SMART" id="SM00717">
    <property type="entry name" value="SANT"/>
    <property type="match status" value="1"/>
</dbReference>
<feature type="region of interest" description="Disordered" evidence="1">
    <location>
        <begin position="515"/>
        <end position="641"/>
    </location>
</feature>
<feature type="compositionally biased region" description="Acidic residues" evidence="1">
    <location>
        <begin position="158"/>
        <end position="167"/>
    </location>
</feature>
<organism evidence="3 4">
    <name type="scientific">Anaeramoeba flamelloides</name>
    <dbReference type="NCBI Taxonomy" id="1746091"/>
    <lineage>
        <taxon>Eukaryota</taxon>
        <taxon>Metamonada</taxon>
        <taxon>Anaeramoebidae</taxon>
        <taxon>Anaeramoeba</taxon>
    </lineage>
</organism>
<protein>
    <recommendedName>
        <fullName evidence="2">Myb-like domain-containing protein</fullName>
    </recommendedName>
</protein>
<proteinExistence type="predicted"/>
<dbReference type="AlphaFoldDB" id="A0AAV7ZQ21"/>
<reference evidence="3" key="1">
    <citation type="submission" date="2022-08" db="EMBL/GenBank/DDBJ databases">
        <title>Novel sulphate-reducing endosymbionts in the free-living metamonad Anaeramoeba.</title>
        <authorList>
            <person name="Jerlstrom-Hultqvist J."/>
            <person name="Cepicka I."/>
            <person name="Gallot-Lavallee L."/>
            <person name="Salas-Leiva D."/>
            <person name="Curtis B.A."/>
            <person name="Zahonova K."/>
            <person name="Pipaliya S."/>
            <person name="Dacks J."/>
            <person name="Roger A.J."/>
        </authorList>
    </citation>
    <scope>NUCLEOTIDE SEQUENCE</scope>
    <source>
        <strain evidence="3">Busselton2</strain>
    </source>
</reference>
<feature type="compositionally biased region" description="Acidic residues" evidence="1">
    <location>
        <begin position="593"/>
        <end position="610"/>
    </location>
</feature>
<feature type="region of interest" description="Disordered" evidence="1">
    <location>
        <begin position="141"/>
        <end position="351"/>
    </location>
</feature>
<dbReference type="Proteomes" id="UP001146793">
    <property type="component" value="Unassembled WGS sequence"/>
</dbReference>
<dbReference type="Pfam" id="PF04564">
    <property type="entry name" value="U-box"/>
    <property type="match status" value="1"/>
</dbReference>
<dbReference type="Gene3D" id="1.10.10.60">
    <property type="entry name" value="Homeodomain-like"/>
    <property type="match status" value="1"/>
</dbReference>
<dbReference type="SUPFAM" id="SSF57850">
    <property type="entry name" value="RING/U-box"/>
    <property type="match status" value="1"/>
</dbReference>
<feature type="compositionally biased region" description="Basic and acidic residues" evidence="1">
    <location>
        <begin position="168"/>
        <end position="220"/>
    </location>
</feature>
<dbReference type="GO" id="GO:0016567">
    <property type="term" value="P:protein ubiquitination"/>
    <property type="evidence" value="ECO:0007669"/>
    <property type="project" value="InterPro"/>
</dbReference>
<dbReference type="Gene3D" id="3.30.40.10">
    <property type="entry name" value="Zinc/RING finger domain, C3HC4 (zinc finger)"/>
    <property type="match status" value="1"/>
</dbReference>